<gene>
    <name evidence="3" type="ORF">CYG68_12145</name>
</gene>
<evidence type="ECO:0000259" key="2">
    <source>
        <dbReference type="Pfam" id="PF26079"/>
    </source>
</evidence>
<dbReference type="InterPro" id="IPR058530">
    <property type="entry name" value="Baseplate_J-like_C"/>
</dbReference>
<dbReference type="Proteomes" id="UP000650477">
    <property type="component" value="Unassembled WGS sequence"/>
</dbReference>
<accession>A0A8I0U4K5</accession>
<dbReference type="InterPro" id="IPR014507">
    <property type="entry name" value="Baseplate_assembly_J_pred"/>
</dbReference>
<dbReference type="RefSeq" id="WP_193829913.1">
    <property type="nucleotide sequence ID" value="NZ_PKLF01000010.1"/>
</dbReference>
<dbReference type="PIRSF" id="PIRSF020481">
    <property type="entry name" value="BAP"/>
    <property type="match status" value="1"/>
</dbReference>
<dbReference type="AlphaFoldDB" id="A0A8I0U4K5"/>
<evidence type="ECO:0000313" key="4">
    <source>
        <dbReference type="Proteomes" id="UP000650477"/>
    </source>
</evidence>
<dbReference type="InterPro" id="IPR052726">
    <property type="entry name" value="Phage_Baseplate_Hub"/>
</dbReference>
<comment type="caution">
    <text evidence="3">The sequence shown here is derived from an EMBL/GenBank/DDBJ whole genome shotgun (WGS) entry which is preliminary data.</text>
</comment>
<feature type="domain" description="Baseplate J-like central" evidence="1">
    <location>
        <begin position="137"/>
        <end position="209"/>
    </location>
</feature>
<protein>
    <submittedName>
        <fullName evidence="3">Baseplate assembly protein</fullName>
    </submittedName>
</protein>
<organism evidence="3 4">
    <name type="scientific">Morganella morganii</name>
    <name type="common">Proteus morganii</name>
    <dbReference type="NCBI Taxonomy" id="582"/>
    <lineage>
        <taxon>Bacteria</taxon>
        <taxon>Pseudomonadati</taxon>
        <taxon>Pseudomonadota</taxon>
        <taxon>Gammaproteobacteria</taxon>
        <taxon>Enterobacterales</taxon>
        <taxon>Morganellaceae</taxon>
        <taxon>Morganella</taxon>
    </lineage>
</organism>
<evidence type="ECO:0000313" key="3">
    <source>
        <dbReference type="EMBL" id="MBE8613150.1"/>
    </source>
</evidence>
<dbReference type="PANTHER" id="PTHR35862:SF1">
    <property type="entry name" value="FELS-2 PROPHAGE PROTEIN"/>
    <property type="match status" value="1"/>
</dbReference>
<dbReference type="PANTHER" id="PTHR35862">
    <property type="entry name" value="FELS-2 PROPHAGE PROTEIN"/>
    <property type="match status" value="1"/>
</dbReference>
<name>A0A8I0U4K5_MORMO</name>
<evidence type="ECO:0000259" key="1">
    <source>
        <dbReference type="Pfam" id="PF26078"/>
    </source>
</evidence>
<dbReference type="Pfam" id="PF26079">
    <property type="entry name" value="Baseplate_J_C"/>
    <property type="match status" value="1"/>
</dbReference>
<proteinExistence type="predicted"/>
<dbReference type="EMBL" id="PKLF01000010">
    <property type="protein sequence ID" value="MBE8613150.1"/>
    <property type="molecule type" value="Genomic_DNA"/>
</dbReference>
<reference evidence="3" key="1">
    <citation type="submission" date="2017-12" db="EMBL/GenBank/DDBJ databases">
        <title>Genome sequencing and analysis.</title>
        <authorList>
            <person name="Huang Y.-T."/>
        </authorList>
    </citation>
    <scope>NUCLEOTIDE SEQUENCE</scope>
    <source>
        <strain evidence="3">VGH116</strain>
    </source>
</reference>
<dbReference type="Pfam" id="PF26078">
    <property type="entry name" value="Baseplate_J_M"/>
    <property type="match status" value="1"/>
</dbReference>
<sequence>MPTIDISQLPPPDVIETLDFEQIFTERKAALLASLPEDLRERVARVLQLESEPLTKLLQENAYRELLLRQRVNEAARACMVAYAYGADLDQMGANNNVPRLVIREADDTVIPPLPAVYESDADFRMRIPQAFEGMSVAGPVGAYVFHARSASGLVADASAISPEPACVTVSVLSREGDGTAPAELLTLVDKALNDENVRPVADRVTVKSVEIINYTIDAVLYLFPTPESEPIEAAARERIARYVKEQHRIGRDIRLSAIYAALHVEGVQRVELKSPAKDIVITDTQASYCTDVVVTVGGSDE</sequence>
<feature type="domain" description="Baseplate J-like C-terminal" evidence="2">
    <location>
        <begin position="215"/>
        <end position="295"/>
    </location>
</feature>
<dbReference type="InterPro" id="IPR058531">
    <property type="entry name" value="Baseplate_J_M"/>
</dbReference>